<evidence type="ECO:0000313" key="3">
    <source>
        <dbReference type="Proteomes" id="UP000305234"/>
    </source>
</evidence>
<organism evidence="2 3">
    <name type="scientific">Vibrio kanaloae</name>
    <dbReference type="NCBI Taxonomy" id="170673"/>
    <lineage>
        <taxon>Bacteria</taxon>
        <taxon>Pseudomonadati</taxon>
        <taxon>Pseudomonadota</taxon>
        <taxon>Gammaproteobacteria</taxon>
        <taxon>Vibrionales</taxon>
        <taxon>Vibrionaceae</taxon>
        <taxon>Vibrio</taxon>
    </lineage>
</organism>
<feature type="transmembrane region" description="Helical" evidence="1">
    <location>
        <begin position="12"/>
        <end position="33"/>
    </location>
</feature>
<gene>
    <name evidence="2" type="ORF">FCV52_13120</name>
</gene>
<evidence type="ECO:0000256" key="1">
    <source>
        <dbReference type="SAM" id="Phobius"/>
    </source>
</evidence>
<protein>
    <submittedName>
        <fullName evidence="2">Uncharacterized protein</fullName>
    </submittedName>
</protein>
<dbReference type="AlphaFoldDB" id="A0A4U1YUY9"/>
<feature type="transmembrane region" description="Helical" evidence="1">
    <location>
        <begin position="39"/>
        <end position="61"/>
    </location>
</feature>
<name>A0A4U1YUY9_9VIBR</name>
<keyword evidence="1" id="KW-0472">Membrane</keyword>
<evidence type="ECO:0000313" key="2">
    <source>
        <dbReference type="EMBL" id="TKF25244.1"/>
    </source>
</evidence>
<proteinExistence type="predicted"/>
<dbReference type="EMBL" id="SYUW01000035">
    <property type="protein sequence ID" value="TKF25244.1"/>
    <property type="molecule type" value="Genomic_DNA"/>
</dbReference>
<keyword evidence="1" id="KW-1133">Transmembrane helix</keyword>
<comment type="caution">
    <text evidence="2">The sequence shown here is derived from an EMBL/GenBank/DDBJ whole genome shotgun (WGS) entry which is preliminary data.</text>
</comment>
<accession>A0A4U1YUY9</accession>
<keyword evidence="1" id="KW-0812">Transmembrane</keyword>
<reference evidence="2 3" key="1">
    <citation type="submission" date="2019-04" db="EMBL/GenBank/DDBJ databases">
        <title>A reverse ecology approach based on a biological definition of microbial populations.</title>
        <authorList>
            <person name="Arevalo P."/>
            <person name="Vaninsberghe D."/>
            <person name="Elsherbini J."/>
            <person name="Gore J."/>
            <person name="Polz M."/>
        </authorList>
    </citation>
    <scope>NUCLEOTIDE SEQUENCE [LARGE SCALE GENOMIC DNA]</scope>
    <source>
        <strain evidence="2 3">10N.261.46.E4</strain>
    </source>
</reference>
<dbReference type="Proteomes" id="UP000305234">
    <property type="component" value="Unassembled WGS sequence"/>
</dbReference>
<sequence>MWCNFPQDGAKIKFLSWLSSNWFVVDIFVFIKLLFFNKIIFYSSAAIKWRVICLVSVITIMDN</sequence>